<name>A0A4Q9MN82_9APHY</name>
<evidence type="ECO:0000313" key="2">
    <source>
        <dbReference type="EMBL" id="TBU29150.1"/>
    </source>
</evidence>
<feature type="compositionally biased region" description="Pro residues" evidence="1">
    <location>
        <begin position="267"/>
        <end position="279"/>
    </location>
</feature>
<organism evidence="2">
    <name type="scientific">Dichomitus squalens</name>
    <dbReference type="NCBI Taxonomy" id="114155"/>
    <lineage>
        <taxon>Eukaryota</taxon>
        <taxon>Fungi</taxon>
        <taxon>Dikarya</taxon>
        <taxon>Basidiomycota</taxon>
        <taxon>Agaricomycotina</taxon>
        <taxon>Agaricomycetes</taxon>
        <taxon>Polyporales</taxon>
        <taxon>Polyporaceae</taxon>
        <taxon>Dichomitus</taxon>
    </lineage>
</organism>
<feature type="region of interest" description="Disordered" evidence="1">
    <location>
        <begin position="1"/>
        <end position="39"/>
    </location>
</feature>
<dbReference type="EMBL" id="ML143415">
    <property type="protein sequence ID" value="TBU29150.1"/>
    <property type="molecule type" value="Genomic_DNA"/>
</dbReference>
<protein>
    <submittedName>
        <fullName evidence="2">Uncharacterized protein</fullName>
    </submittedName>
</protein>
<feature type="region of interest" description="Disordered" evidence="1">
    <location>
        <begin position="212"/>
        <end position="365"/>
    </location>
</feature>
<gene>
    <name evidence="2" type="ORF">BD311DRAFT_693395</name>
</gene>
<dbReference type="Proteomes" id="UP000292957">
    <property type="component" value="Unassembled WGS sequence"/>
</dbReference>
<accession>A0A4Q9MN82</accession>
<feature type="compositionally biased region" description="Polar residues" evidence="1">
    <location>
        <begin position="22"/>
        <end position="35"/>
    </location>
</feature>
<feature type="compositionally biased region" description="Pro residues" evidence="1">
    <location>
        <begin position="311"/>
        <end position="339"/>
    </location>
</feature>
<feature type="compositionally biased region" description="Low complexity" evidence="1">
    <location>
        <begin position="340"/>
        <end position="355"/>
    </location>
</feature>
<feature type="compositionally biased region" description="Pro residues" evidence="1">
    <location>
        <begin position="288"/>
        <end position="304"/>
    </location>
</feature>
<dbReference type="AlphaFoldDB" id="A0A4Q9MN82"/>
<evidence type="ECO:0000256" key="1">
    <source>
        <dbReference type="SAM" id="MobiDB-lite"/>
    </source>
</evidence>
<feature type="compositionally biased region" description="Acidic residues" evidence="1">
    <location>
        <begin position="216"/>
        <end position="256"/>
    </location>
</feature>
<reference evidence="2" key="1">
    <citation type="submission" date="2019-01" db="EMBL/GenBank/DDBJ databases">
        <title>Draft genome sequences of three monokaryotic isolates of the white-rot basidiomycete fungus Dichomitus squalens.</title>
        <authorList>
            <consortium name="DOE Joint Genome Institute"/>
            <person name="Lopez S.C."/>
            <person name="Andreopoulos B."/>
            <person name="Pangilinan J."/>
            <person name="Lipzen A."/>
            <person name="Riley R."/>
            <person name="Ahrendt S."/>
            <person name="Ng V."/>
            <person name="Barry K."/>
            <person name="Daum C."/>
            <person name="Grigoriev I.V."/>
            <person name="Hilden K.S."/>
            <person name="Makela M.R."/>
            <person name="de Vries R.P."/>
        </authorList>
    </citation>
    <scope>NUCLEOTIDE SEQUENCE [LARGE SCALE GENOMIC DNA]</scope>
    <source>
        <strain evidence="2">OM18370.1</strain>
    </source>
</reference>
<sequence length="517" mass="54439">MILTPAGAPPSLRSAPGEASSAVANPAQSTATIPQPQRALLDISNSPTGRRIQGGEDSVGNTSFFETLKVPTVILETPSISHTMAAALSLSLLGHTLFLKSQVPFPIAQLSRMPGGKSNPKAAKKRDELLATFDILASHLQTTFVAISTAYAKCKSATSDENGHTRNVARPSRGTAHLMFVFGPSANAARARIVLTIDGLDVKVWGARPCDSLYRDDDDVDGEEDSDEDSQGSEEVSEEEGSDSEDDASEEDDVSDVESSGSDSGSGPPPSRSPSPLPPNRSLAPSPESLPSPFAPLTPLPEKPTPLTFANPPPVPSILPPVAPKPQTAPRPPSPPLSTPEPSARASTTSRDASPAPAPTPELTYAEEQQTLRAAERLLSRTLMNAWVDGEGDMSSELAPTQTHLFLRAPRRFAHPAWAARQNLTRALDGVLASFLEDAGALPVPPAARPKSKSKGVRTEGAWIGCRGGSAYAAKAQISSSVGYGADAEDSTLGGADEEDEEIWWAWEGKIVGFADW</sequence>
<feature type="compositionally biased region" description="Low complexity" evidence="1">
    <location>
        <begin position="257"/>
        <end position="266"/>
    </location>
</feature>
<proteinExistence type="predicted"/>
<dbReference type="OrthoDB" id="2387165at2759"/>